<keyword evidence="4" id="KW-1185">Reference proteome</keyword>
<name>A0A1I2SQB2_9GAMM</name>
<dbReference type="GO" id="GO:0016791">
    <property type="term" value="F:phosphatase activity"/>
    <property type="evidence" value="ECO:0007669"/>
    <property type="project" value="TreeGrafter"/>
</dbReference>
<feature type="domain" description="PPM-type phosphatase" evidence="2">
    <location>
        <begin position="169"/>
        <end position="388"/>
    </location>
</feature>
<gene>
    <name evidence="3" type="ORF">SAMN05216175_108123</name>
</gene>
<protein>
    <submittedName>
        <fullName evidence="3">Sigma-B regulation protein RsbU (Phosphoserine phosphatase)</fullName>
    </submittedName>
</protein>
<dbReference type="EMBL" id="FOOU01000008">
    <property type="protein sequence ID" value="SFG54862.1"/>
    <property type="molecule type" value="Genomic_DNA"/>
</dbReference>
<dbReference type="InterPro" id="IPR036457">
    <property type="entry name" value="PPM-type-like_dom_sf"/>
</dbReference>
<dbReference type="InterPro" id="IPR052016">
    <property type="entry name" value="Bact_Sigma-Reg"/>
</dbReference>
<dbReference type="AlphaFoldDB" id="A0A1I2SQB2"/>
<dbReference type="PANTHER" id="PTHR43156">
    <property type="entry name" value="STAGE II SPORULATION PROTEIN E-RELATED"/>
    <property type="match status" value="1"/>
</dbReference>
<keyword evidence="1" id="KW-0378">Hydrolase</keyword>
<dbReference type="PANTHER" id="PTHR43156:SF2">
    <property type="entry name" value="STAGE II SPORULATION PROTEIN E"/>
    <property type="match status" value="1"/>
</dbReference>
<dbReference type="Proteomes" id="UP000198623">
    <property type="component" value="Unassembled WGS sequence"/>
</dbReference>
<dbReference type="InterPro" id="IPR001932">
    <property type="entry name" value="PPM-type_phosphatase-like_dom"/>
</dbReference>
<evidence type="ECO:0000256" key="1">
    <source>
        <dbReference type="ARBA" id="ARBA00022801"/>
    </source>
</evidence>
<accession>A0A1I2SQB2</accession>
<evidence type="ECO:0000313" key="4">
    <source>
        <dbReference type="Proteomes" id="UP000198623"/>
    </source>
</evidence>
<evidence type="ECO:0000259" key="2">
    <source>
        <dbReference type="SMART" id="SM00331"/>
    </source>
</evidence>
<sequence>MTNYLSGIQLFGFRQQDLSLIRSVLSSAGLDGPGIEALDNVMPEAGLLFKNFGIYVLSVSDRIDFEHLKSLAGDDGRFPIIVILHQNSTPSVIDALRAGADDVFYIESLQVESPDFINSIQLKLNRCRLLYERLVYREGLEASLEELKDDQYAAFQVQSRLLPAAQQVIHDIEYQFSITPSLIVSGDFVDVVPISDELTLFYLADVSGHGASSALVTVLLKNITSRLLRNFKRRSSYDILSPLETLTRFNTEIYALGLDKHLTIFCGLINQPENTLTYAVGGHHPMPVYKSPEKLMVLEGRGMPVGLFTDAVFVEKQIVLDKNFSLYLFSDGVLELLPQSSIIEKEKALLDWLDATNVNFSALKSHIFEGNKHLEQYPDDIAIMSVSRVIL</sequence>
<dbReference type="Pfam" id="PF07228">
    <property type="entry name" value="SpoIIE"/>
    <property type="match status" value="1"/>
</dbReference>
<dbReference type="OrthoDB" id="6399952at2"/>
<dbReference type="STRING" id="1045558.SAMN05216175_108123"/>
<evidence type="ECO:0000313" key="3">
    <source>
        <dbReference type="EMBL" id="SFG54862.1"/>
    </source>
</evidence>
<dbReference type="SMART" id="SM00331">
    <property type="entry name" value="PP2C_SIG"/>
    <property type="match status" value="1"/>
</dbReference>
<dbReference type="Gene3D" id="3.60.40.10">
    <property type="entry name" value="PPM-type phosphatase domain"/>
    <property type="match status" value="1"/>
</dbReference>
<organism evidence="3 4">
    <name type="scientific">Neptunomonas qingdaonensis</name>
    <dbReference type="NCBI Taxonomy" id="1045558"/>
    <lineage>
        <taxon>Bacteria</taxon>
        <taxon>Pseudomonadati</taxon>
        <taxon>Pseudomonadota</taxon>
        <taxon>Gammaproteobacteria</taxon>
        <taxon>Oceanospirillales</taxon>
        <taxon>Oceanospirillaceae</taxon>
        <taxon>Neptunomonas</taxon>
    </lineage>
</organism>
<proteinExistence type="predicted"/>
<reference evidence="4" key="1">
    <citation type="submission" date="2016-10" db="EMBL/GenBank/DDBJ databases">
        <authorList>
            <person name="Varghese N."/>
            <person name="Submissions S."/>
        </authorList>
    </citation>
    <scope>NUCLEOTIDE SEQUENCE [LARGE SCALE GENOMIC DNA]</scope>
    <source>
        <strain evidence="4">CGMCC 1.10971</strain>
    </source>
</reference>
<dbReference type="RefSeq" id="WP_090728506.1">
    <property type="nucleotide sequence ID" value="NZ_FOOU01000008.1"/>
</dbReference>